<dbReference type="Pfam" id="PF00293">
    <property type="entry name" value="NUDIX"/>
    <property type="match status" value="1"/>
</dbReference>
<dbReference type="OrthoDB" id="9804442at2"/>
<dbReference type="InterPro" id="IPR047127">
    <property type="entry name" value="MutT-like"/>
</dbReference>
<dbReference type="GO" id="GO:0008413">
    <property type="term" value="F:8-oxo-7,8-dihydroguanosine triphosphate pyrophosphatase activity"/>
    <property type="evidence" value="ECO:0007669"/>
    <property type="project" value="TreeGrafter"/>
</dbReference>
<dbReference type="EC" id="3.6.1.55" evidence="11"/>
<dbReference type="PROSITE" id="PS51462">
    <property type="entry name" value="NUDIX"/>
    <property type="match status" value="1"/>
</dbReference>
<dbReference type="EMBL" id="QEEZ01000001">
    <property type="protein sequence ID" value="PWC02701.1"/>
    <property type="molecule type" value="Genomic_DNA"/>
</dbReference>
<evidence type="ECO:0000256" key="6">
    <source>
        <dbReference type="ARBA" id="ARBA00022763"/>
    </source>
</evidence>
<dbReference type="InterPro" id="IPR000086">
    <property type="entry name" value="NUDIX_hydrolase_dom"/>
</dbReference>
<keyword evidence="3" id="KW-0515">Mutator protein</keyword>
<keyword evidence="8" id="KW-0460">Magnesium</keyword>
<evidence type="ECO:0000256" key="8">
    <source>
        <dbReference type="ARBA" id="ARBA00022842"/>
    </source>
</evidence>
<dbReference type="GO" id="GO:0006260">
    <property type="term" value="P:DNA replication"/>
    <property type="evidence" value="ECO:0007669"/>
    <property type="project" value="UniProtKB-KW"/>
</dbReference>
<proteinExistence type="inferred from homology"/>
<organism evidence="13 14">
    <name type="scientific">Corynebacterium yudongzhengii</name>
    <dbReference type="NCBI Taxonomy" id="2080740"/>
    <lineage>
        <taxon>Bacteria</taxon>
        <taxon>Bacillati</taxon>
        <taxon>Actinomycetota</taxon>
        <taxon>Actinomycetes</taxon>
        <taxon>Mycobacteriales</taxon>
        <taxon>Corynebacteriaceae</taxon>
        <taxon>Corynebacterium</taxon>
    </lineage>
</organism>
<keyword evidence="14" id="KW-1185">Reference proteome</keyword>
<keyword evidence="5" id="KW-0479">Metal-binding</keyword>
<dbReference type="PANTHER" id="PTHR47707">
    <property type="entry name" value="8-OXO-DGTP DIPHOSPHATASE"/>
    <property type="match status" value="1"/>
</dbReference>
<dbReference type="GO" id="GO:0006281">
    <property type="term" value="P:DNA repair"/>
    <property type="evidence" value="ECO:0007669"/>
    <property type="project" value="UniProtKB-KW"/>
</dbReference>
<dbReference type="CDD" id="cd03425">
    <property type="entry name" value="NUDIX_MutT_NudA_like"/>
    <property type="match status" value="1"/>
</dbReference>
<dbReference type="InterPro" id="IPR015797">
    <property type="entry name" value="NUDIX_hydrolase-like_dom_sf"/>
</dbReference>
<keyword evidence="7 13" id="KW-0378">Hydrolase</keyword>
<sequence length="132" mass="14447">MAKKIDVVGAVIVRDGMILAVQRGAQQSLPGSWEFPGGKIEPGEDARSALIRELDEELLCEITVGEFLTTTSYDYPFGTVVLSTYFCELVSGEPRLTEHSQLRWLAPSELRGLDWAPADVPAVQLIEEKLGG</sequence>
<dbReference type="PRINTS" id="PR00502">
    <property type="entry name" value="NUDIXFAMILY"/>
</dbReference>
<evidence type="ECO:0000313" key="13">
    <source>
        <dbReference type="EMBL" id="PWC02701.1"/>
    </source>
</evidence>
<evidence type="ECO:0000259" key="12">
    <source>
        <dbReference type="PROSITE" id="PS51462"/>
    </source>
</evidence>
<comment type="cofactor">
    <cofactor evidence="1">
        <name>Mg(2+)</name>
        <dbReference type="ChEBI" id="CHEBI:18420"/>
    </cofactor>
</comment>
<name>A0A2U1T9M3_9CORY</name>
<evidence type="ECO:0000256" key="7">
    <source>
        <dbReference type="ARBA" id="ARBA00022801"/>
    </source>
</evidence>
<evidence type="ECO:0000256" key="9">
    <source>
        <dbReference type="ARBA" id="ARBA00023204"/>
    </source>
</evidence>
<dbReference type="PANTHER" id="PTHR47707:SF1">
    <property type="entry name" value="NUDIX HYDROLASE FAMILY PROTEIN"/>
    <property type="match status" value="1"/>
</dbReference>
<feature type="domain" description="Nudix hydrolase" evidence="12">
    <location>
        <begin position="3"/>
        <end position="127"/>
    </location>
</feature>
<dbReference type="RefSeq" id="WP_108430784.1">
    <property type="nucleotide sequence ID" value="NZ_CP026947.1"/>
</dbReference>
<dbReference type="InterPro" id="IPR020476">
    <property type="entry name" value="Nudix_hydrolase"/>
</dbReference>
<dbReference type="Proteomes" id="UP000244989">
    <property type="component" value="Unassembled WGS sequence"/>
</dbReference>
<evidence type="ECO:0000313" key="14">
    <source>
        <dbReference type="Proteomes" id="UP000244989"/>
    </source>
</evidence>
<evidence type="ECO:0000256" key="1">
    <source>
        <dbReference type="ARBA" id="ARBA00001946"/>
    </source>
</evidence>
<protein>
    <recommendedName>
        <fullName evidence="11">8-oxo-dGTP diphosphatase</fullName>
        <ecNumber evidence="11">3.6.1.55</ecNumber>
    </recommendedName>
</protein>
<keyword evidence="4" id="KW-0235">DNA replication</keyword>
<dbReference type="GO" id="GO:0044716">
    <property type="term" value="F:8-oxo-GDP phosphatase activity"/>
    <property type="evidence" value="ECO:0007669"/>
    <property type="project" value="TreeGrafter"/>
</dbReference>
<evidence type="ECO:0000256" key="10">
    <source>
        <dbReference type="ARBA" id="ARBA00035861"/>
    </source>
</evidence>
<evidence type="ECO:0000256" key="11">
    <source>
        <dbReference type="ARBA" id="ARBA00038905"/>
    </source>
</evidence>
<dbReference type="KEGG" id="cyz:C3B44_01405"/>
<dbReference type="Gene3D" id="3.90.79.10">
    <property type="entry name" value="Nucleoside Triphosphate Pyrophosphohydrolase"/>
    <property type="match status" value="1"/>
</dbReference>
<dbReference type="GO" id="GO:0044715">
    <property type="term" value="F:8-oxo-dGDP phosphatase activity"/>
    <property type="evidence" value="ECO:0007669"/>
    <property type="project" value="TreeGrafter"/>
</dbReference>
<dbReference type="SUPFAM" id="SSF55811">
    <property type="entry name" value="Nudix"/>
    <property type="match status" value="1"/>
</dbReference>
<comment type="catalytic activity">
    <reaction evidence="10">
        <text>8-oxo-dGTP + H2O = 8-oxo-dGMP + diphosphate + H(+)</text>
        <dbReference type="Rhea" id="RHEA:31575"/>
        <dbReference type="ChEBI" id="CHEBI:15377"/>
        <dbReference type="ChEBI" id="CHEBI:15378"/>
        <dbReference type="ChEBI" id="CHEBI:33019"/>
        <dbReference type="ChEBI" id="CHEBI:63224"/>
        <dbReference type="ChEBI" id="CHEBI:77896"/>
        <dbReference type="EC" id="3.6.1.55"/>
    </reaction>
</comment>
<evidence type="ECO:0000256" key="2">
    <source>
        <dbReference type="ARBA" id="ARBA00005582"/>
    </source>
</evidence>
<dbReference type="AlphaFoldDB" id="A0A2U1T9M3"/>
<keyword evidence="6" id="KW-0227">DNA damage</keyword>
<reference evidence="14" key="1">
    <citation type="submission" date="2018-04" db="EMBL/GenBank/DDBJ databases">
        <authorList>
            <person name="Liu S."/>
            <person name="Wang Z."/>
            <person name="Li J."/>
        </authorList>
    </citation>
    <scope>NUCLEOTIDE SEQUENCE [LARGE SCALE GENOMIC DNA]</scope>
    <source>
        <strain evidence="14">2189</strain>
    </source>
</reference>
<gene>
    <name evidence="13" type="ORF">DF222_00135</name>
</gene>
<comment type="similarity">
    <text evidence="2">Belongs to the Nudix hydrolase family.</text>
</comment>
<evidence type="ECO:0000256" key="4">
    <source>
        <dbReference type="ARBA" id="ARBA00022705"/>
    </source>
</evidence>
<evidence type="ECO:0000256" key="5">
    <source>
        <dbReference type="ARBA" id="ARBA00022723"/>
    </source>
</evidence>
<evidence type="ECO:0000256" key="3">
    <source>
        <dbReference type="ARBA" id="ARBA00022457"/>
    </source>
</evidence>
<keyword evidence="9" id="KW-0234">DNA repair</keyword>
<comment type="caution">
    <text evidence="13">The sequence shown here is derived from an EMBL/GenBank/DDBJ whole genome shotgun (WGS) entry which is preliminary data.</text>
</comment>
<dbReference type="GO" id="GO:0046872">
    <property type="term" value="F:metal ion binding"/>
    <property type="evidence" value="ECO:0007669"/>
    <property type="project" value="UniProtKB-KW"/>
</dbReference>
<dbReference type="GO" id="GO:0035539">
    <property type="term" value="F:8-oxo-7,8-dihydrodeoxyguanosine triphosphate pyrophosphatase activity"/>
    <property type="evidence" value="ECO:0007669"/>
    <property type="project" value="UniProtKB-EC"/>
</dbReference>
<accession>A0A2U1T9M3</accession>